<dbReference type="InterPro" id="IPR036038">
    <property type="entry name" value="Aminotransferase-like"/>
</dbReference>
<dbReference type="PANTHER" id="PTHR42743">
    <property type="entry name" value="AMINO-ACID AMINOTRANSFERASE"/>
    <property type="match status" value="1"/>
</dbReference>
<keyword evidence="2" id="KW-0032">Aminotransferase</keyword>
<dbReference type="InterPro" id="IPR043132">
    <property type="entry name" value="BCAT-like_C"/>
</dbReference>
<dbReference type="GO" id="GO:0046394">
    <property type="term" value="P:carboxylic acid biosynthetic process"/>
    <property type="evidence" value="ECO:0007669"/>
    <property type="project" value="UniProtKB-ARBA"/>
</dbReference>
<protein>
    <submittedName>
        <fullName evidence="2">Branched-subunit amino acid aminotransferase/4-amino-4-deoxychorismate lyase</fullName>
    </submittedName>
</protein>
<evidence type="ECO:0000313" key="3">
    <source>
        <dbReference type="Proteomes" id="UP000253509"/>
    </source>
</evidence>
<dbReference type="Proteomes" id="UP000253509">
    <property type="component" value="Unassembled WGS sequence"/>
</dbReference>
<dbReference type="Pfam" id="PF01063">
    <property type="entry name" value="Aminotran_4"/>
    <property type="match status" value="1"/>
</dbReference>
<dbReference type="GO" id="GO:0008483">
    <property type="term" value="F:transaminase activity"/>
    <property type="evidence" value="ECO:0007669"/>
    <property type="project" value="UniProtKB-KW"/>
</dbReference>
<dbReference type="RefSeq" id="WP_113902797.1">
    <property type="nucleotide sequence ID" value="NZ_QNSB01000001.1"/>
</dbReference>
<dbReference type="SUPFAM" id="SSF56752">
    <property type="entry name" value="D-aminoacid aminotransferase-like PLP-dependent enzymes"/>
    <property type="match status" value="1"/>
</dbReference>
<sequence>MTAWVWNAAAADFEPTEIEGPLLVADSWLVVNGRSRSLDPHRERFTRSARELGLPVPETDEFWTQLVSLVPFEGEWFPRMEFVAPTGSGDIPAFVFRVRPAPPRKREMKLWIPPFPDPRKSPRIKGPDIPLLNELRQEAVEHGCDDVLLYDVDGHVLETGTSSLLWWEGDTLCVPDPSLPLLPGTTSARMLTAARTQGLQIVHRRIRIPELSATEVWTVNALHGIRIVVQLSDDASATPASASPSRIRTWRLQLETERRAQTRSP</sequence>
<comment type="caution">
    <text evidence="2">The sequence shown here is derived from an EMBL/GenBank/DDBJ whole genome shotgun (WGS) entry which is preliminary data.</text>
</comment>
<reference evidence="2 3" key="1">
    <citation type="submission" date="2018-06" db="EMBL/GenBank/DDBJ databases">
        <title>Freshwater and sediment microbial communities from various areas in North America, analyzing microbe dynamics in response to fracking.</title>
        <authorList>
            <person name="Lamendella R."/>
        </authorList>
    </citation>
    <scope>NUCLEOTIDE SEQUENCE [LARGE SCALE GENOMIC DNA]</scope>
    <source>
        <strain evidence="2 3">3b_TX</strain>
    </source>
</reference>
<dbReference type="InterPro" id="IPR050571">
    <property type="entry name" value="Class-IV_PLP-Dep_Aminotrnsfr"/>
</dbReference>
<dbReference type="InterPro" id="IPR001544">
    <property type="entry name" value="Aminotrans_IV"/>
</dbReference>
<gene>
    <name evidence="2" type="ORF">DFO65_101490</name>
</gene>
<accession>A0A366INW9</accession>
<dbReference type="AlphaFoldDB" id="A0A366INW9"/>
<keyword evidence="2" id="KW-0456">Lyase</keyword>
<comment type="similarity">
    <text evidence="1">Belongs to the class-IV pyridoxal-phosphate-dependent aminotransferase family.</text>
</comment>
<dbReference type="Gene3D" id="3.20.10.10">
    <property type="entry name" value="D-amino Acid Aminotransferase, subunit A, domain 2"/>
    <property type="match status" value="1"/>
</dbReference>
<dbReference type="EMBL" id="QNSB01000001">
    <property type="protein sequence ID" value="RBP74764.1"/>
    <property type="molecule type" value="Genomic_DNA"/>
</dbReference>
<dbReference type="PANTHER" id="PTHR42743:SF11">
    <property type="entry name" value="AMINODEOXYCHORISMATE LYASE"/>
    <property type="match status" value="1"/>
</dbReference>
<evidence type="ECO:0000313" key="2">
    <source>
        <dbReference type="EMBL" id="RBP74764.1"/>
    </source>
</evidence>
<evidence type="ECO:0000256" key="1">
    <source>
        <dbReference type="ARBA" id="ARBA00009320"/>
    </source>
</evidence>
<keyword evidence="3" id="KW-1185">Reference proteome</keyword>
<organism evidence="2 3">
    <name type="scientific">Brevibacterium celere</name>
    <dbReference type="NCBI Taxonomy" id="225845"/>
    <lineage>
        <taxon>Bacteria</taxon>
        <taxon>Bacillati</taxon>
        <taxon>Actinomycetota</taxon>
        <taxon>Actinomycetes</taxon>
        <taxon>Micrococcales</taxon>
        <taxon>Brevibacteriaceae</taxon>
        <taxon>Brevibacterium</taxon>
    </lineage>
</organism>
<proteinExistence type="inferred from homology"/>
<keyword evidence="2" id="KW-0808">Transferase</keyword>
<name>A0A366INW9_9MICO</name>
<dbReference type="InterPro" id="IPR043131">
    <property type="entry name" value="BCAT-like_N"/>
</dbReference>
<dbReference type="Gene3D" id="3.30.470.10">
    <property type="match status" value="1"/>
</dbReference>
<dbReference type="GO" id="GO:0016829">
    <property type="term" value="F:lyase activity"/>
    <property type="evidence" value="ECO:0007669"/>
    <property type="project" value="UniProtKB-KW"/>
</dbReference>